<accession>A0A0D3L090</accession>
<reference evidence="2" key="1">
    <citation type="journal article" date="2013" name="Nature">
        <title>Pan genome of the phytoplankton Emiliania underpins its global distribution.</title>
        <authorList>
            <person name="Read B.A."/>
            <person name="Kegel J."/>
            <person name="Klute M.J."/>
            <person name="Kuo A."/>
            <person name="Lefebvre S.C."/>
            <person name="Maumus F."/>
            <person name="Mayer C."/>
            <person name="Miller J."/>
            <person name="Monier A."/>
            <person name="Salamov A."/>
            <person name="Young J."/>
            <person name="Aguilar M."/>
            <person name="Claverie J.M."/>
            <person name="Frickenhaus S."/>
            <person name="Gonzalez K."/>
            <person name="Herman E.K."/>
            <person name="Lin Y.C."/>
            <person name="Napier J."/>
            <person name="Ogata H."/>
            <person name="Sarno A.F."/>
            <person name="Shmutz J."/>
            <person name="Schroeder D."/>
            <person name="de Vargas C."/>
            <person name="Verret F."/>
            <person name="von Dassow P."/>
            <person name="Valentin K."/>
            <person name="Van de Peer Y."/>
            <person name="Wheeler G."/>
            <person name="Dacks J.B."/>
            <person name="Delwiche C.F."/>
            <person name="Dyhrman S.T."/>
            <person name="Glockner G."/>
            <person name="John U."/>
            <person name="Richards T."/>
            <person name="Worden A.Z."/>
            <person name="Zhang X."/>
            <person name="Grigoriev I.V."/>
            <person name="Allen A.E."/>
            <person name="Bidle K."/>
            <person name="Borodovsky M."/>
            <person name="Bowler C."/>
            <person name="Brownlee C."/>
            <person name="Cock J.M."/>
            <person name="Elias M."/>
            <person name="Gladyshev V.N."/>
            <person name="Groth M."/>
            <person name="Guda C."/>
            <person name="Hadaegh A."/>
            <person name="Iglesias-Rodriguez M.D."/>
            <person name="Jenkins J."/>
            <person name="Jones B.M."/>
            <person name="Lawson T."/>
            <person name="Leese F."/>
            <person name="Lindquist E."/>
            <person name="Lobanov A."/>
            <person name="Lomsadze A."/>
            <person name="Malik S.B."/>
            <person name="Marsh M.E."/>
            <person name="Mackinder L."/>
            <person name="Mock T."/>
            <person name="Mueller-Roeber B."/>
            <person name="Pagarete A."/>
            <person name="Parker M."/>
            <person name="Probert I."/>
            <person name="Quesneville H."/>
            <person name="Raines C."/>
            <person name="Rensing S.A."/>
            <person name="Riano-Pachon D.M."/>
            <person name="Richier S."/>
            <person name="Rokitta S."/>
            <person name="Shiraiwa Y."/>
            <person name="Soanes D.M."/>
            <person name="van der Giezen M."/>
            <person name="Wahlund T.M."/>
            <person name="Williams B."/>
            <person name="Wilson W."/>
            <person name="Wolfe G."/>
            <person name="Wurch L.L."/>
        </authorList>
    </citation>
    <scope>NUCLEOTIDE SEQUENCE</scope>
</reference>
<dbReference type="HOGENOM" id="CLU_1067236_0_0_1"/>
<dbReference type="AlphaFoldDB" id="A0A0D3L090"/>
<evidence type="ECO:0000313" key="2">
    <source>
        <dbReference type="Proteomes" id="UP000013827"/>
    </source>
</evidence>
<sequence>MLPSPSFILAAAAGFATPTLVGRAWCPPAAPATRLVEARMADDFGGFEVAVREYVATLSASELSDADAPSPLAYDELRRKGRVDLVEGCMRHGGYIKVSKQLGLPLRLAAPPPAPPPSSFSEPEAPAVGLKLSGAARESRLQEDIAAGVAAPSPQARPRRQPQPALELEKLRPGLVNEAVAAAAPPTAQAREPQREGARLRLEGPQRAALVALAWITALGYGHASSGLLDPSLLEPLRAAAPAALCACVLTAVLGAVKGEE</sequence>
<organism evidence="1 2">
    <name type="scientific">Emiliania huxleyi (strain CCMP1516)</name>
    <dbReference type="NCBI Taxonomy" id="280463"/>
    <lineage>
        <taxon>Eukaryota</taxon>
        <taxon>Haptista</taxon>
        <taxon>Haptophyta</taxon>
        <taxon>Prymnesiophyceae</taxon>
        <taxon>Isochrysidales</taxon>
        <taxon>Noelaerhabdaceae</taxon>
        <taxon>Emiliania</taxon>
    </lineage>
</organism>
<dbReference type="EnsemblProtists" id="EOD41425">
    <property type="protein sequence ID" value="EOD41425"/>
    <property type="gene ID" value="EMIHUDRAFT_97628"/>
</dbReference>
<dbReference type="RefSeq" id="XP_005793854.1">
    <property type="nucleotide sequence ID" value="XM_005793797.1"/>
</dbReference>
<dbReference type="GeneID" id="17286695"/>
<dbReference type="KEGG" id="ehx:EMIHUDRAFT_97628"/>
<proteinExistence type="predicted"/>
<protein>
    <submittedName>
        <fullName evidence="1">Uncharacterized protein</fullName>
    </submittedName>
</protein>
<dbReference type="PaxDb" id="2903-EOD41425"/>
<keyword evidence="2" id="KW-1185">Reference proteome</keyword>
<name>A0A0D3L090_EMIH1</name>
<dbReference type="OMA" id="RWALPKK"/>
<dbReference type="Proteomes" id="UP000013827">
    <property type="component" value="Unassembled WGS sequence"/>
</dbReference>
<reference evidence="1" key="2">
    <citation type="submission" date="2024-10" db="UniProtKB">
        <authorList>
            <consortium name="EnsemblProtists"/>
        </authorList>
    </citation>
    <scope>IDENTIFICATION</scope>
</reference>
<evidence type="ECO:0000313" key="1">
    <source>
        <dbReference type="EnsemblProtists" id="EOD41425"/>
    </source>
</evidence>